<evidence type="ECO:0000256" key="4">
    <source>
        <dbReference type="SAM" id="MobiDB-lite"/>
    </source>
</evidence>
<feature type="region of interest" description="Disordered" evidence="4">
    <location>
        <begin position="1067"/>
        <end position="1106"/>
    </location>
</feature>
<dbReference type="InterPro" id="IPR013783">
    <property type="entry name" value="Ig-like_fold"/>
</dbReference>
<feature type="region of interest" description="Disordered" evidence="4">
    <location>
        <begin position="904"/>
        <end position="934"/>
    </location>
</feature>
<keyword evidence="5" id="KW-0472">Membrane</keyword>
<feature type="transmembrane region" description="Helical" evidence="5">
    <location>
        <begin position="27"/>
        <end position="47"/>
    </location>
</feature>
<dbReference type="EMBL" id="CP015902">
    <property type="protein sequence ID" value="ARE21590.1"/>
    <property type="molecule type" value="Genomic_DNA"/>
</dbReference>
<feature type="region of interest" description="Disordered" evidence="4">
    <location>
        <begin position="639"/>
        <end position="658"/>
    </location>
</feature>
<dbReference type="InterPro" id="IPR041033">
    <property type="entry name" value="SpaA_PFL_dom_1"/>
</dbReference>
<keyword evidence="5" id="KW-1133">Transmembrane helix</keyword>
<feature type="transmembrane region" description="Helical" evidence="5">
    <location>
        <begin position="1248"/>
        <end position="1269"/>
    </location>
</feature>
<comment type="similarity">
    <text evidence="1">Belongs to the serine-aspartate repeat-containing protein (SDr) family.</text>
</comment>
<proteinExistence type="inferred from homology"/>
<keyword evidence="5" id="KW-0812">Transmembrane</keyword>
<dbReference type="Proteomes" id="UP000192095">
    <property type="component" value="Chromosome"/>
</dbReference>
<evidence type="ECO:0000256" key="3">
    <source>
        <dbReference type="ARBA" id="ARBA00022729"/>
    </source>
</evidence>
<dbReference type="PANTHER" id="PTHR36108:SF13">
    <property type="entry name" value="COLOSSIN-B-RELATED"/>
    <property type="match status" value="1"/>
</dbReference>
<protein>
    <submittedName>
        <fullName evidence="7">Prealbumin-like fold domain-containing protein</fullName>
    </submittedName>
</protein>
<dbReference type="Pfam" id="PF17802">
    <property type="entry name" value="SpaA"/>
    <property type="match status" value="2"/>
</dbReference>
<feature type="region of interest" description="Disordered" evidence="4">
    <location>
        <begin position="856"/>
        <end position="885"/>
    </location>
</feature>
<dbReference type="SUPFAM" id="SSF49478">
    <property type="entry name" value="Cna protein B-type domain"/>
    <property type="match status" value="1"/>
</dbReference>
<evidence type="ECO:0000313" key="8">
    <source>
        <dbReference type="Proteomes" id="UP000192095"/>
    </source>
</evidence>
<dbReference type="PANTHER" id="PTHR36108">
    <property type="entry name" value="COLOSSIN-B-RELATED"/>
    <property type="match status" value="1"/>
</dbReference>
<accession>A0A1V0P4D6</accession>
<evidence type="ECO:0000259" key="6">
    <source>
        <dbReference type="Pfam" id="PF17802"/>
    </source>
</evidence>
<dbReference type="Gene3D" id="2.60.40.10">
    <property type="entry name" value="Immunoglobulins"/>
    <property type="match status" value="3"/>
</dbReference>
<feature type="domain" description="SpaA-like prealbumin fold" evidence="6">
    <location>
        <begin position="520"/>
        <end position="595"/>
    </location>
</feature>
<name>A0A1V0P4D6_LACLL</name>
<dbReference type="RefSeq" id="WP_021722624.1">
    <property type="nucleotide sequence ID" value="NZ_CP015902.2"/>
</dbReference>
<evidence type="ECO:0000256" key="5">
    <source>
        <dbReference type="SAM" id="Phobius"/>
    </source>
</evidence>
<keyword evidence="2" id="KW-0964">Secreted</keyword>
<evidence type="ECO:0000256" key="2">
    <source>
        <dbReference type="ARBA" id="ARBA00022525"/>
    </source>
</evidence>
<evidence type="ECO:0000256" key="1">
    <source>
        <dbReference type="ARBA" id="ARBA00007257"/>
    </source>
</evidence>
<sequence>MKKNKLETAQTESKNSRFRQWKSGKKWLYGASVLTLLVGGVVTAGLINPSLIQTITHAATLPSDFTQMGSIGSSPVYKTPNTAWSNIQKGVDALTEGSNPDYYVGAVDSDGSGQKVGWYNGQTSYAGTSLGSLASANPADLSIPNYNFVKNAIMSSDGFQDSDNFNYVDGPGQYVGIHNVGQAFEVSSGKYVPIGIKVTIQDATYYDSSDSTTPRDVFGDGYKLMVAARNDGSGNITLGYVVVMTGVKAVDNGGGSEGGGSGGGSGATYGGCTLGIPDSINATITYVNEDTGQALPTNSLSVVKVADIDAGQAANVSDTSLGYFISDPTNLILKDNVLTASTDDTISQDKSTLSPNSYVSLQPNNNISLSFKDTLGNKLQGSIIQSLFGTQGPTLNPSGYLQLDKTTAQYGDNLPNGNYGFTDLKFQVVDKNGKVVDTLTLDGSGKSPKSKPLPPGDYTLHEISDKWSSTGQTQRPDVKVHVSGGKTTMISGNDLTNDAVQGQISIVKKGVESGTDLWNGNYSLAGNQFKITKLDGADKGTSYTITTDANGKAKSDKIPLGKYHVEEIKASNGFVLTFKPVDVELTYKDNKTQLVFDEAAGTNQEVKGQFSLSKEDKETGKNQDGKAVMKDAKYQLFYNDNSTGSSPHKKGDSVKWGDTPKAQLQIGDKVTEMVINGNVVKTGDDVVIDMEDNKLQIGAGNLAEGKYYVQEVDAGEGYTVDSTKHEFEITKKDDQTANIVVPGLTSKEQIIKAKISFQKLAETAGAASNGSGYNGVEFTFTPEKGTTAEPIKVTTGVNPATDEDGYGATQLVYGDWKMSETKGIDGYDKIPDIYIHMSHDTKTDLLTITASTNEDGSKPFSTRTYNVTDNSSGKNPNDEGNIGVGDTTEDNPFVALSKMSLTNKPETQPEVPKPSIDIEKTNGKEVPQAGNGNYFDKDNNVGENDHDTEKSALIVQKNKTTDISGLITNNGKEALSHILFGDKTLVGKVNVGEIKVTYKGKALTVNDKGEFLLDGKLLVLQPKETIEIHGLLPALPVGETHGDEFTVTAVGVTSNETVGDKDKWYAKTPEEKPSIDIEKSNVAYPTAGQGNNTDKDNNAGPNDHDTKETFATIGNTKIPIFFKVTNNGSENLNKVTPGDQTIEGDVKVENITWTFNGKPLKIASGGALETADGKALTLKPGEVILGNGELPKLPNGQLHGDKATVTAIGENSGKKVGDSDTFYAKLQDTLQKVANIFLPKTGEATQHYLARLGMILLGILLFVGGADIIKRRYFPKKSAENAEDK</sequence>
<feature type="compositionally biased region" description="Basic and acidic residues" evidence="4">
    <location>
        <begin position="1093"/>
        <end position="1106"/>
    </location>
</feature>
<reference evidence="7 8" key="1">
    <citation type="journal article" date="2017" name="BMC Genomics">
        <title>Comparative and functional genomics of the Lactococcus lactis taxon; insights into evolution and niche adaptation.</title>
        <authorList>
            <person name="Kelleher P."/>
            <person name="Bottacini F."/>
            <person name="Mahony J."/>
            <person name="Kilcawley K.N."/>
            <person name="van Sinderen D."/>
        </authorList>
    </citation>
    <scope>NUCLEOTIDE SEQUENCE [LARGE SCALE GENOMIC DNA]</scope>
    <source>
        <strain evidence="7 8">UC06</strain>
    </source>
</reference>
<keyword evidence="3" id="KW-0732">Signal</keyword>
<feature type="compositionally biased region" description="Basic and acidic residues" evidence="4">
    <location>
        <begin position="1067"/>
        <end position="1079"/>
    </location>
</feature>
<organism evidence="7 8">
    <name type="scientific">Lactococcus lactis subsp. lactis</name>
    <name type="common">Streptococcus lactis</name>
    <dbReference type="NCBI Taxonomy" id="1360"/>
    <lineage>
        <taxon>Bacteria</taxon>
        <taxon>Bacillati</taxon>
        <taxon>Bacillota</taxon>
        <taxon>Bacilli</taxon>
        <taxon>Lactobacillales</taxon>
        <taxon>Streptococcaceae</taxon>
        <taxon>Lactococcus</taxon>
    </lineage>
</organism>
<evidence type="ECO:0000313" key="7">
    <source>
        <dbReference type="EMBL" id="ARE21590.1"/>
    </source>
</evidence>
<feature type="compositionally biased region" description="Polar residues" evidence="4">
    <location>
        <begin position="856"/>
        <end position="875"/>
    </location>
</feature>
<feature type="domain" description="SpaA-like prealbumin fold" evidence="6">
    <location>
        <begin position="686"/>
        <end position="737"/>
    </location>
</feature>
<gene>
    <name evidence="7" type="ORF">LLUC06_2048</name>
</gene>